<dbReference type="AlphaFoldDB" id="A0AA36H467"/>
<keyword evidence="3" id="KW-1185">Reference proteome</keyword>
<comment type="caution">
    <text evidence="2">The sequence shown here is derived from an EMBL/GenBank/DDBJ whole genome shotgun (WGS) entry which is preliminary data.</text>
</comment>
<organism evidence="2 3">
    <name type="scientific">Cylicocyclus nassatus</name>
    <name type="common">Nematode worm</name>
    <dbReference type="NCBI Taxonomy" id="53992"/>
    <lineage>
        <taxon>Eukaryota</taxon>
        <taxon>Metazoa</taxon>
        <taxon>Ecdysozoa</taxon>
        <taxon>Nematoda</taxon>
        <taxon>Chromadorea</taxon>
        <taxon>Rhabditida</taxon>
        <taxon>Rhabditina</taxon>
        <taxon>Rhabditomorpha</taxon>
        <taxon>Strongyloidea</taxon>
        <taxon>Strongylidae</taxon>
        <taxon>Cylicocyclus</taxon>
    </lineage>
</organism>
<evidence type="ECO:0000256" key="1">
    <source>
        <dbReference type="SAM" id="SignalP"/>
    </source>
</evidence>
<dbReference type="Proteomes" id="UP001176961">
    <property type="component" value="Unassembled WGS sequence"/>
</dbReference>
<dbReference type="EMBL" id="CATQJL010000305">
    <property type="protein sequence ID" value="CAJ0603729.1"/>
    <property type="molecule type" value="Genomic_DNA"/>
</dbReference>
<protein>
    <submittedName>
        <fullName evidence="2">Uncharacterized protein</fullName>
    </submittedName>
</protein>
<evidence type="ECO:0000313" key="2">
    <source>
        <dbReference type="EMBL" id="CAJ0603729.1"/>
    </source>
</evidence>
<accession>A0AA36H467</accession>
<evidence type="ECO:0000313" key="3">
    <source>
        <dbReference type="Proteomes" id="UP001176961"/>
    </source>
</evidence>
<proteinExistence type="predicted"/>
<sequence>MSVPKSVVCLLLLCGVKQFVSGTSSGRSEKVVGTVCKVRDLEKMENNGQNVANPEVKKEIPTIPYSGRARRDTETLECYVCDSTTESVPKKNEGVKSADMAPIPAHVIAKEEESLPDDVFEAGAEPQDEKSNRRNQKRAPTTCCIIKHENTASNINSTPAIQESCDPLSDTECSFSKTSWIGQFAISAESALI</sequence>
<name>A0AA36H467_CYLNA</name>
<gene>
    <name evidence="2" type="ORF">CYNAS_LOCUS15712</name>
</gene>
<feature type="signal peptide" evidence="1">
    <location>
        <begin position="1"/>
        <end position="22"/>
    </location>
</feature>
<reference evidence="2" key="1">
    <citation type="submission" date="2023-07" db="EMBL/GenBank/DDBJ databases">
        <authorList>
            <consortium name="CYATHOMIX"/>
        </authorList>
    </citation>
    <scope>NUCLEOTIDE SEQUENCE</scope>
    <source>
        <strain evidence="2">N/A</strain>
    </source>
</reference>
<feature type="chain" id="PRO_5041241513" evidence="1">
    <location>
        <begin position="23"/>
        <end position="193"/>
    </location>
</feature>
<keyword evidence="1" id="KW-0732">Signal</keyword>